<keyword evidence="4 13" id="KW-0863">Zinc-finger</keyword>
<dbReference type="PANTHER" id="PTHR32472:SF10">
    <property type="entry name" value="DNA REPAIR PROTEIN RADA-LIKE PROTEIN"/>
    <property type="match status" value="1"/>
</dbReference>
<dbReference type="SMART" id="SM00382">
    <property type="entry name" value="AAA"/>
    <property type="match status" value="1"/>
</dbReference>
<dbReference type="InterPro" id="IPR020588">
    <property type="entry name" value="RecA_ATP-bd"/>
</dbReference>
<organism evidence="15 16">
    <name type="scientific">Flagellimonas alvinocaridis</name>
    <dbReference type="NCBI Taxonomy" id="2530200"/>
    <lineage>
        <taxon>Bacteria</taxon>
        <taxon>Pseudomonadati</taxon>
        <taxon>Bacteroidota</taxon>
        <taxon>Flavobacteriia</taxon>
        <taxon>Flavobacteriales</taxon>
        <taxon>Flavobacteriaceae</taxon>
        <taxon>Flagellimonas</taxon>
    </lineage>
</organism>
<dbReference type="SUPFAM" id="SSF54211">
    <property type="entry name" value="Ribosomal protein S5 domain 2-like"/>
    <property type="match status" value="1"/>
</dbReference>
<evidence type="ECO:0000313" key="15">
    <source>
        <dbReference type="EMBL" id="THV61506.1"/>
    </source>
</evidence>
<comment type="function">
    <text evidence="13">DNA-dependent ATPase involved in processing of recombination intermediates, plays a role in repairing DNA breaks. Stimulates the branch migration of RecA-mediated strand transfer reactions, allowing the 3' invading strand to extend heteroduplex DNA faster. Binds ssDNA in the presence of ADP but not other nucleotides, has ATPase activity that is stimulated by ssDNA and various branched DNA structures, but inhibited by SSB. Does not have RecA's homology-searching function.</text>
</comment>
<dbReference type="GO" id="GO:0016787">
    <property type="term" value="F:hydrolase activity"/>
    <property type="evidence" value="ECO:0007669"/>
    <property type="project" value="UniProtKB-KW"/>
</dbReference>
<evidence type="ECO:0000256" key="10">
    <source>
        <dbReference type="ARBA" id="ARBA00023204"/>
    </source>
</evidence>
<keyword evidence="6 13" id="KW-0862">Zinc</keyword>
<evidence type="ECO:0000259" key="14">
    <source>
        <dbReference type="PROSITE" id="PS50162"/>
    </source>
</evidence>
<protein>
    <recommendedName>
        <fullName evidence="11 12">DNA repair protein RadA</fullName>
    </recommendedName>
</protein>
<feature type="domain" description="RecA family profile 1" evidence="14">
    <location>
        <begin position="69"/>
        <end position="215"/>
    </location>
</feature>
<keyword evidence="3 11" id="KW-0227">DNA damage</keyword>
<dbReference type="GO" id="GO:0003684">
    <property type="term" value="F:damaged DNA binding"/>
    <property type="evidence" value="ECO:0007669"/>
    <property type="project" value="InterPro"/>
</dbReference>
<accession>A0A4V6T7A6</accession>
<dbReference type="Pfam" id="PF13481">
    <property type="entry name" value="AAA_25"/>
    <property type="match status" value="1"/>
</dbReference>
<evidence type="ECO:0000256" key="2">
    <source>
        <dbReference type="ARBA" id="ARBA00022741"/>
    </source>
</evidence>
<keyword evidence="9 11" id="KW-0238">DNA-binding</keyword>
<dbReference type="PROSITE" id="PS50162">
    <property type="entry name" value="RECA_2"/>
    <property type="match status" value="1"/>
</dbReference>
<dbReference type="GO" id="GO:0005524">
    <property type="term" value="F:ATP binding"/>
    <property type="evidence" value="ECO:0007669"/>
    <property type="project" value="UniProtKB-UniRule"/>
</dbReference>
<sequence>MAKTKTAFFCQNCGTQYAKWVGQCSACKEWNTIVEEVVQKEDKRSWKTSNVSDKKANKPLRVSEITHESELRLDTQDQEFNRVLGGGLVPGSLTLLGGEPGIGKSTLLLQIALKLAYKTLYVSGEESQRQIKMRADRIQPNSENCYILTETKTQNIFQQIAQVEPDLVIIDSIQTLHTDYIESAAGSISQIRECAAELIKFAKESHTPVILVGHITKDGTIAGPKILEHMVDTVLQFEGDRNYVYRILRSLKNRFGSTAELGIYEMQGRGLREVNNPSEVLISKNEEDLSGTAIAATVEGMRPLLIEIQALVSTAVYGTPQRSATGFNAKRLNMLLAVLEKRAGFKLAAKDVFLNITGGISVDDPAIDLAVLAAILSSNADIPVEKGICFAAEVGLAGEIRPVQRVDQRILEAEKLGFSSIFVSKSNKIGLKNTSIQIHKVSKIEDVVATLFG</sequence>
<proteinExistence type="inferred from homology"/>
<dbReference type="Gene3D" id="3.40.50.300">
    <property type="entry name" value="P-loop containing nucleotide triphosphate hydrolases"/>
    <property type="match status" value="1"/>
</dbReference>
<feature type="binding site" evidence="11">
    <location>
        <begin position="98"/>
        <end position="105"/>
    </location>
    <ligand>
        <name>ATP</name>
        <dbReference type="ChEBI" id="CHEBI:30616"/>
    </ligand>
</feature>
<evidence type="ECO:0000256" key="12">
    <source>
        <dbReference type="NCBIfam" id="TIGR00416"/>
    </source>
</evidence>
<dbReference type="GO" id="GO:0005829">
    <property type="term" value="C:cytosol"/>
    <property type="evidence" value="ECO:0007669"/>
    <property type="project" value="TreeGrafter"/>
</dbReference>
<evidence type="ECO:0000256" key="11">
    <source>
        <dbReference type="HAMAP-Rule" id="MF_01498"/>
    </source>
</evidence>
<dbReference type="InterPro" id="IPR003593">
    <property type="entry name" value="AAA+_ATPase"/>
</dbReference>
<keyword evidence="1 11" id="KW-0479">Metal-binding</keyword>
<dbReference type="InterPro" id="IPR020568">
    <property type="entry name" value="Ribosomal_Su5_D2-typ_SF"/>
</dbReference>
<comment type="caution">
    <text evidence="15">The sequence shown here is derived from an EMBL/GenBank/DDBJ whole genome shotgun (WGS) entry which is preliminary data.</text>
</comment>
<keyword evidence="10 11" id="KW-0234">DNA repair</keyword>
<dbReference type="OrthoDB" id="9803906at2"/>
<evidence type="ECO:0000256" key="6">
    <source>
        <dbReference type="ARBA" id="ARBA00022833"/>
    </source>
</evidence>
<keyword evidence="8 11" id="KW-0346">Stress response</keyword>
<dbReference type="RefSeq" id="WP_136565283.1">
    <property type="nucleotide sequence ID" value="NZ_SNTZ01000001.1"/>
</dbReference>
<dbReference type="Pfam" id="PF18073">
    <property type="entry name" value="Zn_ribbon_LapB"/>
    <property type="match status" value="1"/>
</dbReference>
<dbReference type="Proteomes" id="UP000310406">
    <property type="component" value="Unassembled WGS sequence"/>
</dbReference>
<evidence type="ECO:0000256" key="9">
    <source>
        <dbReference type="ARBA" id="ARBA00023125"/>
    </source>
</evidence>
<dbReference type="PRINTS" id="PR01874">
    <property type="entry name" value="DNAREPAIRADA"/>
</dbReference>
<dbReference type="CDD" id="cd01121">
    <property type="entry name" value="RadA_SMS_N"/>
    <property type="match status" value="1"/>
</dbReference>
<keyword evidence="16" id="KW-1185">Reference proteome</keyword>
<dbReference type="EMBL" id="SNTZ01000001">
    <property type="protein sequence ID" value="THV61506.1"/>
    <property type="molecule type" value="Genomic_DNA"/>
</dbReference>
<comment type="function">
    <text evidence="11">Plays a role in repairing double-strand DNA breaks, probably involving stabilizing or processing branched DNA or blocked replication forks.</text>
</comment>
<comment type="similarity">
    <text evidence="11 13">Belongs to the RecA family. RadA subfamily.</text>
</comment>
<dbReference type="PANTHER" id="PTHR32472">
    <property type="entry name" value="DNA REPAIR PROTEIN RADA"/>
    <property type="match status" value="1"/>
</dbReference>
<dbReference type="FunFam" id="3.40.50.300:FF:000050">
    <property type="entry name" value="DNA repair protein RadA"/>
    <property type="match status" value="1"/>
</dbReference>
<feature type="region of interest" description="Lon-protease-like" evidence="11">
    <location>
        <begin position="351"/>
        <end position="453"/>
    </location>
</feature>
<evidence type="ECO:0000256" key="8">
    <source>
        <dbReference type="ARBA" id="ARBA00023016"/>
    </source>
</evidence>
<feature type="short sequence motif" description="RadA KNRFG motif" evidence="11">
    <location>
        <begin position="252"/>
        <end position="256"/>
    </location>
</feature>
<evidence type="ECO:0000256" key="4">
    <source>
        <dbReference type="ARBA" id="ARBA00022771"/>
    </source>
</evidence>
<evidence type="ECO:0000256" key="1">
    <source>
        <dbReference type="ARBA" id="ARBA00022723"/>
    </source>
</evidence>
<evidence type="ECO:0000256" key="13">
    <source>
        <dbReference type="RuleBase" id="RU003555"/>
    </source>
</evidence>
<keyword evidence="2 11" id="KW-0547">Nucleotide-binding</keyword>
<dbReference type="Pfam" id="PF13541">
    <property type="entry name" value="ChlI"/>
    <property type="match status" value="1"/>
</dbReference>
<keyword evidence="5" id="KW-0378">Hydrolase</keyword>
<dbReference type="HAMAP" id="MF_01498">
    <property type="entry name" value="RadA_bact"/>
    <property type="match status" value="1"/>
</dbReference>
<gene>
    <name evidence="11 15" type="primary">radA</name>
    <name evidence="15" type="ORF">EZV76_04035</name>
</gene>
<name>A0A4V6T7A6_9FLAO</name>
<dbReference type="InterPro" id="IPR041166">
    <property type="entry name" value="Rubredoxin_2"/>
</dbReference>
<dbReference type="AlphaFoldDB" id="A0A4V6T7A6"/>
<dbReference type="SUPFAM" id="SSF52540">
    <property type="entry name" value="P-loop containing nucleoside triphosphate hydrolases"/>
    <property type="match status" value="1"/>
</dbReference>
<dbReference type="Gene3D" id="3.30.230.10">
    <property type="match status" value="1"/>
</dbReference>
<dbReference type="InterPro" id="IPR014721">
    <property type="entry name" value="Ribsml_uS5_D2-typ_fold_subgr"/>
</dbReference>
<dbReference type="GO" id="GO:0140664">
    <property type="term" value="F:ATP-dependent DNA damage sensor activity"/>
    <property type="evidence" value="ECO:0007669"/>
    <property type="project" value="InterPro"/>
</dbReference>
<evidence type="ECO:0000256" key="7">
    <source>
        <dbReference type="ARBA" id="ARBA00022840"/>
    </source>
</evidence>
<evidence type="ECO:0000313" key="16">
    <source>
        <dbReference type="Proteomes" id="UP000310406"/>
    </source>
</evidence>
<reference evidence="15 16" key="1">
    <citation type="submission" date="2019-03" db="EMBL/GenBank/DDBJ databases">
        <title>Muricauda SCR12 sp.nov, a marine bacterium isolated from Pacific Ocean:the Okinawa trough.</title>
        <authorList>
            <person name="Liu L."/>
        </authorList>
    </citation>
    <scope>NUCLEOTIDE SEQUENCE [LARGE SCALE GENOMIC DNA]</scope>
    <source>
        <strain evidence="15 16">SCR12</strain>
    </source>
</reference>
<dbReference type="GO" id="GO:0008270">
    <property type="term" value="F:zinc ion binding"/>
    <property type="evidence" value="ECO:0007669"/>
    <property type="project" value="UniProtKB-KW"/>
</dbReference>
<dbReference type="InterPro" id="IPR027417">
    <property type="entry name" value="P-loop_NTPase"/>
</dbReference>
<dbReference type="GO" id="GO:0000725">
    <property type="term" value="P:recombinational repair"/>
    <property type="evidence" value="ECO:0007669"/>
    <property type="project" value="UniProtKB-UniRule"/>
</dbReference>
<dbReference type="InterPro" id="IPR004504">
    <property type="entry name" value="DNA_repair_RadA"/>
</dbReference>
<evidence type="ECO:0000256" key="5">
    <source>
        <dbReference type="ARBA" id="ARBA00022801"/>
    </source>
</evidence>
<dbReference type="NCBIfam" id="TIGR00416">
    <property type="entry name" value="sms"/>
    <property type="match status" value="1"/>
</dbReference>
<evidence type="ECO:0000256" key="3">
    <source>
        <dbReference type="ARBA" id="ARBA00022763"/>
    </source>
</evidence>
<keyword evidence="7 11" id="KW-0067">ATP-binding</keyword>
<comment type="domain">
    <text evidence="11">The middle region has homology to RecA with ATPase motifs including the RadA KNRFG motif, while the C-terminus is homologous to Lon protease.</text>
</comment>